<evidence type="ECO:0000313" key="2">
    <source>
        <dbReference type="Proteomes" id="UP000294746"/>
    </source>
</evidence>
<organism evidence="1 2">
    <name type="scientific">Baia soyae</name>
    <dbReference type="NCBI Taxonomy" id="1544746"/>
    <lineage>
        <taxon>Bacteria</taxon>
        <taxon>Bacillati</taxon>
        <taxon>Bacillota</taxon>
        <taxon>Bacilli</taxon>
        <taxon>Bacillales</taxon>
        <taxon>Thermoactinomycetaceae</taxon>
        <taxon>Baia</taxon>
    </lineage>
</organism>
<gene>
    <name evidence="1" type="ORF">EDD57_11345</name>
</gene>
<sequence length="138" mass="15799">MEHPVLAFAKKLSEQVGATAEVERFRQAEKQVQDSEKVNQLIEEIKKKQKELVHAKHYHKSEYVRLLEKELEQLHYEFDHLPIVREYQQYQVEVNDLLQTIQHVVAETVSTKIHIEVGGEVARGCGSGGSCGCSSRSK</sequence>
<dbReference type="EMBL" id="SLXV01000013">
    <property type="protein sequence ID" value="TCP69123.1"/>
    <property type="molecule type" value="Genomic_DNA"/>
</dbReference>
<name>A0A4R2RZM7_9BACL</name>
<proteinExistence type="predicted"/>
<dbReference type="InterPro" id="IPR052767">
    <property type="entry name" value="Bact_com_dev_regulator"/>
</dbReference>
<dbReference type="Gene3D" id="1.20.1500.10">
    <property type="entry name" value="YheA/YmcA-like"/>
    <property type="match status" value="1"/>
</dbReference>
<dbReference type="SUPFAM" id="SSF158622">
    <property type="entry name" value="YheA/YmcA-like"/>
    <property type="match status" value="1"/>
</dbReference>
<dbReference type="InterPro" id="IPR010368">
    <property type="entry name" value="Com_YlbF"/>
</dbReference>
<dbReference type="AlphaFoldDB" id="A0A4R2RZM7"/>
<dbReference type="Pfam" id="PF06133">
    <property type="entry name" value="Com_YlbF"/>
    <property type="match status" value="1"/>
</dbReference>
<accession>A0A4R2RZM7</accession>
<evidence type="ECO:0000313" key="1">
    <source>
        <dbReference type="EMBL" id="TCP69123.1"/>
    </source>
</evidence>
<keyword evidence="2" id="KW-1185">Reference proteome</keyword>
<protein>
    <submittedName>
        <fullName evidence="1">Cell fate (Sporulation/competence/biofilm development) regulator YmcA (YheA/YmcA/DUF963 family)</fullName>
    </submittedName>
</protein>
<reference evidence="1 2" key="1">
    <citation type="submission" date="2019-03" db="EMBL/GenBank/DDBJ databases">
        <title>Genomic Encyclopedia of Type Strains, Phase IV (KMG-IV): sequencing the most valuable type-strain genomes for metagenomic binning, comparative biology and taxonomic classification.</title>
        <authorList>
            <person name="Goeker M."/>
        </authorList>
    </citation>
    <scope>NUCLEOTIDE SEQUENCE [LARGE SCALE GENOMIC DNA]</scope>
    <source>
        <strain evidence="1 2">DSM 46831</strain>
    </source>
</reference>
<dbReference type="PANTHER" id="PTHR38448">
    <property type="entry name" value="REGULATORY PROTEIN YLBF-RELATED"/>
    <property type="match status" value="1"/>
</dbReference>
<dbReference type="InterPro" id="IPR023378">
    <property type="entry name" value="YheA/YmcA-like_dom_sf"/>
</dbReference>
<comment type="caution">
    <text evidence="1">The sequence shown here is derived from an EMBL/GenBank/DDBJ whole genome shotgun (WGS) entry which is preliminary data.</text>
</comment>
<dbReference type="PANTHER" id="PTHR38448:SF1">
    <property type="entry name" value="YLBF FAMILY REGULATOR"/>
    <property type="match status" value="1"/>
</dbReference>
<dbReference type="Proteomes" id="UP000294746">
    <property type="component" value="Unassembled WGS sequence"/>
</dbReference>